<keyword evidence="3" id="KW-1185">Reference proteome</keyword>
<feature type="domain" description="Transcription regulator PadR N-terminal" evidence="1">
    <location>
        <begin position="7"/>
        <end position="82"/>
    </location>
</feature>
<dbReference type="RefSeq" id="WP_381827767.1">
    <property type="nucleotide sequence ID" value="NZ_JBHTCF010000002.1"/>
</dbReference>
<dbReference type="SUPFAM" id="SSF46785">
    <property type="entry name" value="Winged helix' DNA-binding domain"/>
    <property type="match status" value="1"/>
</dbReference>
<dbReference type="Pfam" id="PF03551">
    <property type="entry name" value="PadR"/>
    <property type="match status" value="1"/>
</dbReference>
<dbReference type="PANTHER" id="PTHR43252:SF6">
    <property type="entry name" value="NEGATIVE TRANSCRIPTION REGULATOR PADR"/>
    <property type="match status" value="1"/>
</dbReference>
<accession>A0ABW2JF57</accession>
<evidence type="ECO:0000313" key="3">
    <source>
        <dbReference type="Proteomes" id="UP001596523"/>
    </source>
</evidence>
<dbReference type="InterPro" id="IPR005149">
    <property type="entry name" value="Tscrpt_reg_PadR_N"/>
</dbReference>
<dbReference type="InterPro" id="IPR036388">
    <property type="entry name" value="WH-like_DNA-bd_sf"/>
</dbReference>
<dbReference type="PANTHER" id="PTHR43252">
    <property type="entry name" value="TRANSCRIPTIONAL REGULATOR YQJI"/>
    <property type="match status" value="1"/>
</dbReference>
<evidence type="ECO:0000259" key="1">
    <source>
        <dbReference type="Pfam" id="PF03551"/>
    </source>
</evidence>
<dbReference type="Gene3D" id="1.10.10.10">
    <property type="entry name" value="Winged helix-like DNA-binding domain superfamily/Winged helix DNA-binding domain"/>
    <property type="match status" value="1"/>
</dbReference>
<name>A0ABW2JF57_9ACTN</name>
<sequence>MKFEHVLLGFVAMRPCTGYDLKRWLESEMSRMVRLPHQHSQIYRTLARMSADGWVDHTVERNEGRPDSKVYRATDAGLSELHTRLAEPYTPAPDFGDPEFLMRYTFAIFGTQEQQIALIRTELAARRAQTERFRAREIRDEPWLPGVDRARMNRILDHVHGCKEHALEAHVRWLEEVLAELTG</sequence>
<protein>
    <submittedName>
        <fullName evidence="2">PadR family transcriptional regulator</fullName>
    </submittedName>
</protein>
<organism evidence="2 3">
    <name type="scientific">Streptomyces monticola</name>
    <dbReference type="NCBI Taxonomy" id="2666263"/>
    <lineage>
        <taxon>Bacteria</taxon>
        <taxon>Bacillati</taxon>
        <taxon>Actinomycetota</taxon>
        <taxon>Actinomycetes</taxon>
        <taxon>Kitasatosporales</taxon>
        <taxon>Streptomycetaceae</taxon>
        <taxon>Streptomyces</taxon>
    </lineage>
</organism>
<comment type="caution">
    <text evidence="2">The sequence shown here is derived from an EMBL/GenBank/DDBJ whole genome shotgun (WGS) entry which is preliminary data.</text>
</comment>
<dbReference type="InterPro" id="IPR036390">
    <property type="entry name" value="WH_DNA-bd_sf"/>
</dbReference>
<proteinExistence type="predicted"/>
<reference evidence="3" key="1">
    <citation type="journal article" date="2019" name="Int. J. Syst. Evol. Microbiol.">
        <title>The Global Catalogue of Microorganisms (GCM) 10K type strain sequencing project: providing services to taxonomists for standard genome sequencing and annotation.</title>
        <authorList>
            <consortium name="The Broad Institute Genomics Platform"/>
            <consortium name="The Broad Institute Genome Sequencing Center for Infectious Disease"/>
            <person name="Wu L."/>
            <person name="Ma J."/>
        </authorList>
    </citation>
    <scope>NUCLEOTIDE SEQUENCE [LARGE SCALE GENOMIC DNA]</scope>
    <source>
        <strain evidence="3">SYNS20</strain>
    </source>
</reference>
<dbReference type="Proteomes" id="UP001596523">
    <property type="component" value="Unassembled WGS sequence"/>
</dbReference>
<gene>
    <name evidence="2" type="ORF">ACFQVC_07235</name>
</gene>
<dbReference type="EMBL" id="JBHTCF010000002">
    <property type="protein sequence ID" value="MFC7304006.1"/>
    <property type="molecule type" value="Genomic_DNA"/>
</dbReference>
<evidence type="ECO:0000313" key="2">
    <source>
        <dbReference type="EMBL" id="MFC7304006.1"/>
    </source>
</evidence>